<gene>
    <name evidence="2" type="ORF">EDD34_0411</name>
</gene>
<keyword evidence="1" id="KW-0732">Signal</keyword>
<feature type="signal peptide" evidence="1">
    <location>
        <begin position="1"/>
        <end position="19"/>
    </location>
</feature>
<name>A0A3N4ZG94_9MICO</name>
<accession>A0A3N4ZG94</accession>
<comment type="caution">
    <text evidence="2">The sequence shown here is derived from an EMBL/GenBank/DDBJ whole genome shotgun (WGS) entry which is preliminary data.</text>
</comment>
<protein>
    <submittedName>
        <fullName evidence="2">Uncharacterized protein DUF4012</fullName>
    </submittedName>
</protein>
<dbReference type="AlphaFoldDB" id="A0A3N4ZG94"/>
<reference evidence="2 3" key="1">
    <citation type="submission" date="2018-11" db="EMBL/GenBank/DDBJ databases">
        <title>Sequencing the genomes of 1000 actinobacteria strains.</title>
        <authorList>
            <person name="Klenk H.-P."/>
        </authorList>
    </citation>
    <scope>NUCLEOTIDE SEQUENCE [LARGE SCALE GENOMIC DNA]</scope>
    <source>
        <strain evidence="2 3">DSM 15700</strain>
    </source>
</reference>
<dbReference type="Proteomes" id="UP000280501">
    <property type="component" value="Unassembled WGS sequence"/>
</dbReference>
<dbReference type="EMBL" id="RKQZ01000001">
    <property type="protein sequence ID" value="RPF19845.1"/>
    <property type="molecule type" value="Genomic_DNA"/>
</dbReference>
<dbReference type="Pfam" id="PF13196">
    <property type="entry name" value="DUF4012"/>
    <property type="match status" value="1"/>
</dbReference>
<dbReference type="InterPro" id="IPR025101">
    <property type="entry name" value="DUF4012"/>
</dbReference>
<evidence type="ECO:0000313" key="3">
    <source>
        <dbReference type="Proteomes" id="UP000280501"/>
    </source>
</evidence>
<feature type="chain" id="PRO_5018198801" evidence="1">
    <location>
        <begin position="20"/>
        <end position="582"/>
    </location>
</feature>
<dbReference type="OrthoDB" id="3203519at2"/>
<proteinExistence type="predicted"/>
<evidence type="ECO:0000313" key="2">
    <source>
        <dbReference type="EMBL" id="RPF19845.1"/>
    </source>
</evidence>
<sequence length="582" mass="62079">MLWAVAVVLLLLVLVLAWAATDALRARAALTDAAAGVATLRADALSGWTDGFTQQVADLQDDTSRAYEATRGPHWSVAREVPGAGPTFEAIATMSEVVDELARGALPDLARSVELADPATFAPREGRIDLEPLRRVAPDVVRADRSVGFAAERVETLDGTMLPVVGAAVDLLREELDGLRSTTATAARAADVIPPLLGAEGPRDYLVLVQNPAEPRALGGITGTVLVLRAENGEVTLVDQTPAGLVGPFEKPVLPLTPDERSVLGEHGEVGRWMQNVTMTPDFPRTAELAREMWLRETGEEVDGVLTADPLALEALLRGTGPVDVAEGVRVAPADLAEYLLHDVYFEYESPQEQDKVFARVARQAFDRLAAPRGETDVDVVAALADAARQGRLLVWSSDDAVNRRLAGTVLDGSLTGVRDDSPVVGVFVQGINMAKIAYYLDTKVQVAVVDEREDGSRELDVTVTYTSTVPEDRVVSMPEHFAGYGEEEPGEIRLRSLVYAPAGGWVAGASSNGTEIGLTPKKQGEFSVASRHIELSPDATVSVTYAMITGKRQSGDIILRVTPGPRATDITISDDLSGTAE</sequence>
<evidence type="ECO:0000256" key="1">
    <source>
        <dbReference type="SAM" id="SignalP"/>
    </source>
</evidence>
<keyword evidence="3" id="KW-1185">Reference proteome</keyword>
<dbReference type="RefSeq" id="WP_123813089.1">
    <property type="nucleotide sequence ID" value="NZ_RKQZ01000001.1"/>
</dbReference>
<organism evidence="2 3">
    <name type="scientific">Myceligenerans xiligouense</name>
    <dbReference type="NCBI Taxonomy" id="253184"/>
    <lineage>
        <taxon>Bacteria</taxon>
        <taxon>Bacillati</taxon>
        <taxon>Actinomycetota</taxon>
        <taxon>Actinomycetes</taxon>
        <taxon>Micrococcales</taxon>
        <taxon>Promicromonosporaceae</taxon>
        <taxon>Myceligenerans</taxon>
    </lineage>
</organism>